<dbReference type="InterPro" id="IPR057326">
    <property type="entry name" value="KR_dom"/>
</dbReference>
<keyword evidence="2" id="KW-0560">Oxidoreductase</keyword>
<protein>
    <submittedName>
        <fullName evidence="4">SDR family oxidoreductase</fullName>
    </submittedName>
</protein>
<dbReference type="PANTHER" id="PTHR43943">
    <property type="entry name" value="DEHYDROGENASE/REDUCTASE (SDR FAMILY) MEMBER 4"/>
    <property type="match status" value="1"/>
</dbReference>
<dbReference type="InterPro" id="IPR002347">
    <property type="entry name" value="SDR_fam"/>
</dbReference>
<dbReference type="Proteomes" id="UP000321571">
    <property type="component" value="Unassembled WGS sequence"/>
</dbReference>
<proteinExistence type="inferred from homology"/>
<evidence type="ECO:0000256" key="2">
    <source>
        <dbReference type="ARBA" id="ARBA00023002"/>
    </source>
</evidence>
<accession>A0A5C8NC91</accession>
<dbReference type="PANTHER" id="PTHR43943:SF17">
    <property type="entry name" value="3-PHENYLPROPIONATE-DIHYDRODIOL_CINNAMIC ACID-DIHYDRODIOL DEHYDROGENASE"/>
    <property type="match status" value="1"/>
</dbReference>
<dbReference type="InterPro" id="IPR036291">
    <property type="entry name" value="NAD(P)-bd_dom_sf"/>
</dbReference>
<dbReference type="SMART" id="SM00822">
    <property type="entry name" value="PKS_KR"/>
    <property type="match status" value="1"/>
</dbReference>
<dbReference type="EMBL" id="VDUX01000011">
    <property type="protein sequence ID" value="TXL56534.1"/>
    <property type="molecule type" value="Genomic_DNA"/>
</dbReference>
<dbReference type="RefSeq" id="WP_147687859.1">
    <property type="nucleotide sequence ID" value="NZ_VDUX01000011.1"/>
</dbReference>
<evidence type="ECO:0000259" key="3">
    <source>
        <dbReference type="SMART" id="SM00822"/>
    </source>
</evidence>
<evidence type="ECO:0000256" key="1">
    <source>
        <dbReference type="ARBA" id="ARBA00006484"/>
    </source>
</evidence>
<dbReference type="PRINTS" id="PR00081">
    <property type="entry name" value="GDHRDH"/>
</dbReference>
<sequence>MNLGLAGRTYVVTGGTRGLGRATAEVLVAEGANVVVSSRSQESVDETVAALGANAAGIVADNADAATAGRLVETARERFGGLDGALISVGGPVAGTIMERSEEEWRAAFDSVFLGAVRVATTVAEALGDGGSIAFVLSTSAKMPVPNLGISNGLRPGLAMAAKTLADELGPRGIRVNGLLPGRVDTDRVQELDAASDDPEATKARHIEGIPLRRYGDPAEFGRTAAYLLSPASGYVTGVMLPVDGGQSRGL</sequence>
<evidence type="ECO:0000313" key="4">
    <source>
        <dbReference type="EMBL" id="TXL56534.1"/>
    </source>
</evidence>
<keyword evidence="5" id="KW-1185">Reference proteome</keyword>
<dbReference type="SUPFAM" id="SSF51735">
    <property type="entry name" value="NAD(P)-binding Rossmann-fold domains"/>
    <property type="match status" value="1"/>
</dbReference>
<reference evidence="4 5" key="1">
    <citation type="submission" date="2019-06" db="EMBL/GenBank/DDBJ databases">
        <title>Aeromicrobium sp. nov., isolated from a maize field.</title>
        <authorList>
            <person name="Lin S.-Y."/>
            <person name="Tsai C.-F."/>
            <person name="Young C.-C."/>
        </authorList>
    </citation>
    <scope>NUCLEOTIDE SEQUENCE [LARGE SCALE GENOMIC DNA]</scope>
    <source>
        <strain evidence="4 5">CC-CFT486</strain>
    </source>
</reference>
<comment type="similarity">
    <text evidence="1">Belongs to the short-chain dehydrogenases/reductases (SDR) family.</text>
</comment>
<evidence type="ECO:0000313" key="5">
    <source>
        <dbReference type="Proteomes" id="UP000321571"/>
    </source>
</evidence>
<comment type="caution">
    <text evidence="4">The sequence shown here is derived from an EMBL/GenBank/DDBJ whole genome shotgun (WGS) entry which is preliminary data.</text>
</comment>
<name>A0A5C8NC91_9ACTN</name>
<dbReference type="Gene3D" id="3.40.50.720">
    <property type="entry name" value="NAD(P)-binding Rossmann-like Domain"/>
    <property type="match status" value="1"/>
</dbReference>
<organism evidence="4 5">
    <name type="scientific">Aeromicrobium terrae</name>
    <dbReference type="NCBI Taxonomy" id="2498846"/>
    <lineage>
        <taxon>Bacteria</taxon>
        <taxon>Bacillati</taxon>
        <taxon>Actinomycetota</taxon>
        <taxon>Actinomycetes</taxon>
        <taxon>Propionibacteriales</taxon>
        <taxon>Nocardioidaceae</taxon>
        <taxon>Aeromicrobium</taxon>
    </lineage>
</organism>
<feature type="domain" description="Ketoreductase" evidence="3">
    <location>
        <begin position="8"/>
        <end position="174"/>
    </location>
</feature>
<dbReference type="AlphaFoldDB" id="A0A5C8NC91"/>
<dbReference type="OrthoDB" id="9804774at2"/>
<dbReference type="GO" id="GO:0016491">
    <property type="term" value="F:oxidoreductase activity"/>
    <property type="evidence" value="ECO:0007669"/>
    <property type="project" value="UniProtKB-KW"/>
</dbReference>
<dbReference type="Pfam" id="PF13561">
    <property type="entry name" value="adh_short_C2"/>
    <property type="match status" value="1"/>
</dbReference>
<gene>
    <name evidence="4" type="ORF">FHP06_15755</name>
</gene>